<dbReference type="KEGG" id="rpf:Rpic12D_4882"/>
<feature type="signal peptide" evidence="1">
    <location>
        <begin position="1"/>
        <end position="19"/>
    </location>
</feature>
<accession>C6BPJ2</accession>
<protein>
    <submittedName>
        <fullName evidence="2">Uncharacterized protein</fullName>
    </submittedName>
</protein>
<proteinExistence type="predicted"/>
<gene>
    <name evidence="2" type="ordered locus">Rpic12D_4882</name>
</gene>
<dbReference type="AlphaFoldDB" id="C6BPJ2"/>
<feature type="chain" id="PRO_5002962647" evidence="1">
    <location>
        <begin position="20"/>
        <end position="152"/>
    </location>
</feature>
<name>C6BPJ2_RALP1</name>
<keyword evidence="1" id="KW-0732">Signal</keyword>
<geneLocation type="plasmid" evidence="2">
    <name>pRp12D01</name>
</geneLocation>
<dbReference type="HOGENOM" id="CLU_1720860_0_0_4"/>
<evidence type="ECO:0000313" key="2">
    <source>
        <dbReference type="EMBL" id="ACS66116.1"/>
    </source>
</evidence>
<evidence type="ECO:0000256" key="1">
    <source>
        <dbReference type="SAM" id="SignalP"/>
    </source>
</evidence>
<keyword evidence="2" id="KW-0614">Plasmid</keyword>
<sequence length="152" mass="15918">MRKLAALLGLMGVMGVAQASALNGLTQLYIKEAGLDRLTAVLVPTADNKVLIDGKAMLVGGSSICPVKPLPDSTGIWVVGMSDTQYAEQYAGHVGCAVIGPKAASVHVVLYGKFDGHVIRQQETWSVQRGLPNHADAVVLKRANGQLVTAAE</sequence>
<dbReference type="EMBL" id="CP001646">
    <property type="protein sequence ID" value="ACS66116.1"/>
    <property type="molecule type" value="Genomic_DNA"/>
</dbReference>
<organism evidence="2">
    <name type="scientific">Ralstonia pickettii (strain 12D)</name>
    <dbReference type="NCBI Taxonomy" id="428406"/>
    <lineage>
        <taxon>Bacteria</taxon>
        <taxon>Pseudomonadati</taxon>
        <taxon>Pseudomonadota</taxon>
        <taxon>Betaproteobacteria</taxon>
        <taxon>Burkholderiales</taxon>
        <taxon>Burkholderiaceae</taxon>
        <taxon>Ralstonia</taxon>
    </lineage>
</organism>
<reference evidence="2" key="1">
    <citation type="submission" date="2009-06" db="EMBL/GenBank/DDBJ databases">
        <title>Complete sequence plasmid 1 of Ralstonia pickettii 12D.</title>
        <authorList>
            <consortium name="US DOE Joint Genome Institute"/>
            <person name="Lucas S."/>
            <person name="Copeland A."/>
            <person name="Lapidus A."/>
            <person name="Glavina del Rio T."/>
            <person name="Dalin E."/>
            <person name="Tice H."/>
            <person name="Bruce D."/>
            <person name="Goodwin L."/>
            <person name="Pitluck S."/>
            <person name="Sims D."/>
            <person name="Meincke L."/>
            <person name="Brettin T."/>
            <person name="Detter J.C."/>
            <person name="Han C."/>
            <person name="Larimer F."/>
            <person name="Land M."/>
            <person name="Hauser L."/>
            <person name="Kyrpides N."/>
            <person name="Ovchinnikova G."/>
            <person name="Marsh T."/>
            <person name="Richardson P."/>
        </authorList>
    </citation>
    <scope>NUCLEOTIDE SEQUENCE [LARGE SCALE GENOMIC DNA]</scope>
    <source>
        <plasmid evidence="2">12D</plasmid>
        <plasmid evidence="2">pRp12D01</plasmid>
    </source>
</reference>